<dbReference type="InterPro" id="IPR037143">
    <property type="entry name" value="4-PPantetheinyl_Trfase_dom_sf"/>
</dbReference>
<dbReference type="Pfam" id="PF00109">
    <property type="entry name" value="ketoacyl-synt"/>
    <property type="match status" value="1"/>
</dbReference>
<dbReference type="Pfam" id="PF02801">
    <property type="entry name" value="Ketoacyl-synt_C"/>
    <property type="match status" value="1"/>
</dbReference>
<dbReference type="Gene3D" id="3.40.366.10">
    <property type="entry name" value="Malonyl-Coenzyme A Acyl Carrier Protein, domain 2"/>
    <property type="match status" value="1"/>
</dbReference>
<dbReference type="SUPFAM" id="SSF55048">
    <property type="entry name" value="Probable ACP-binding domain of malonyl-CoA ACP transacylase"/>
    <property type="match status" value="1"/>
</dbReference>
<dbReference type="PROSITE" id="PS00606">
    <property type="entry name" value="KS3_1"/>
    <property type="match status" value="1"/>
</dbReference>
<dbReference type="Pfam" id="PF14765">
    <property type="entry name" value="PS-DH"/>
    <property type="match status" value="1"/>
</dbReference>
<protein>
    <submittedName>
        <fullName evidence="6">Polyketide synthase dehydratase domain-containing protein</fullName>
    </submittedName>
</protein>
<keyword evidence="3" id="KW-0808">Transferase</keyword>
<keyword evidence="2" id="KW-0597">Phosphoprotein</keyword>
<dbReference type="GO" id="GO:0000287">
    <property type="term" value="F:magnesium ion binding"/>
    <property type="evidence" value="ECO:0007669"/>
    <property type="project" value="InterPro"/>
</dbReference>
<dbReference type="InterPro" id="IPR001227">
    <property type="entry name" value="Ac_transferase_dom_sf"/>
</dbReference>
<dbReference type="GO" id="GO:0008897">
    <property type="term" value="F:holo-[acyl-carrier-protein] synthase activity"/>
    <property type="evidence" value="ECO:0007669"/>
    <property type="project" value="InterPro"/>
</dbReference>
<proteinExistence type="predicted"/>
<evidence type="ECO:0000256" key="1">
    <source>
        <dbReference type="ARBA" id="ARBA00022450"/>
    </source>
</evidence>
<evidence type="ECO:0000313" key="7">
    <source>
        <dbReference type="Proteomes" id="UP000642993"/>
    </source>
</evidence>
<dbReference type="SMART" id="SM00827">
    <property type="entry name" value="PKS_AT"/>
    <property type="match status" value="1"/>
</dbReference>
<evidence type="ECO:0000256" key="2">
    <source>
        <dbReference type="ARBA" id="ARBA00022553"/>
    </source>
</evidence>
<dbReference type="InterPro" id="IPR049551">
    <property type="entry name" value="PKS_DH_C"/>
</dbReference>
<evidence type="ECO:0000259" key="5">
    <source>
        <dbReference type="PROSITE" id="PS52004"/>
    </source>
</evidence>
<dbReference type="InterPro" id="IPR016036">
    <property type="entry name" value="Malonyl_transacylase_ACP-bd"/>
</dbReference>
<dbReference type="InterPro" id="IPR020841">
    <property type="entry name" value="PKS_Beta-ketoAc_synthase_dom"/>
</dbReference>
<dbReference type="SUPFAM" id="SSF52151">
    <property type="entry name" value="FabD/lysophospholipase-like"/>
    <property type="match status" value="1"/>
</dbReference>
<dbReference type="CDD" id="cd00833">
    <property type="entry name" value="PKS"/>
    <property type="match status" value="1"/>
</dbReference>
<dbReference type="InterPro" id="IPR016035">
    <property type="entry name" value="Acyl_Trfase/lysoPLipase"/>
</dbReference>
<dbReference type="GO" id="GO:0004315">
    <property type="term" value="F:3-oxoacyl-[acyl-carrier-protein] synthase activity"/>
    <property type="evidence" value="ECO:0007669"/>
    <property type="project" value="InterPro"/>
</dbReference>
<dbReference type="InterPro" id="IPR052568">
    <property type="entry name" value="PKS-FAS_Synthase"/>
</dbReference>
<organism evidence="6 7">
    <name type="scientific">Lolliginicoccus lacisalsi</name>
    <dbReference type="NCBI Taxonomy" id="2742202"/>
    <lineage>
        <taxon>Bacteria</taxon>
        <taxon>Bacillati</taxon>
        <taxon>Actinomycetota</taxon>
        <taxon>Actinomycetes</taxon>
        <taxon>Mycobacteriales</taxon>
        <taxon>Hoyosellaceae</taxon>
        <taxon>Lolliginicoccus</taxon>
    </lineage>
</organism>
<dbReference type="Gene3D" id="3.30.70.250">
    <property type="entry name" value="Malonyl-CoA ACP transacylase, ACP-binding"/>
    <property type="match status" value="1"/>
</dbReference>
<dbReference type="EMBL" id="JACYWE010000001">
    <property type="protein sequence ID" value="MBD8505120.1"/>
    <property type="molecule type" value="Genomic_DNA"/>
</dbReference>
<keyword evidence="7" id="KW-1185">Reference proteome</keyword>
<dbReference type="InterPro" id="IPR014043">
    <property type="entry name" value="Acyl_transferase_dom"/>
</dbReference>
<dbReference type="InterPro" id="IPR014030">
    <property type="entry name" value="Ketoacyl_synth_N"/>
</dbReference>
<dbReference type="InterPro" id="IPR018201">
    <property type="entry name" value="Ketoacyl_synth_AS"/>
</dbReference>
<feature type="domain" description="Ketosynthase family 3 (KS3)" evidence="5">
    <location>
        <begin position="1"/>
        <end position="456"/>
    </location>
</feature>
<gene>
    <name evidence="6" type="ORF">HT102_01270</name>
</gene>
<dbReference type="Pfam" id="PF01648">
    <property type="entry name" value="ACPS"/>
    <property type="match status" value="1"/>
</dbReference>
<dbReference type="Gene3D" id="3.90.470.20">
    <property type="entry name" value="4'-phosphopantetheinyl transferase domain"/>
    <property type="match status" value="2"/>
</dbReference>
<feature type="compositionally biased region" description="Pro residues" evidence="4">
    <location>
        <begin position="932"/>
        <end position="955"/>
    </location>
</feature>
<dbReference type="InterPro" id="IPR016039">
    <property type="entry name" value="Thiolase-like"/>
</dbReference>
<evidence type="ECO:0000313" key="6">
    <source>
        <dbReference type="EMBL" id="MBD8505120.1"/>
    </source>
</evidence>
<dbReference type="Gene3D" id="3.40.47.10">
    <property type="match status" value="1"/>
</dbReference>
<comment type="caution">
    <text evidence="6">The sequence shown here is derived from an EMBL/GenBank/DDBJ whole genome shotgun (WGS) entry which is preliminary data.</text>
</comment>
<dbReference type="InterPro" id="IPR008278">
    <property type="entry name" value="4-PPantetheinyl_Trfase_dom"/>
</dbReference>
<dbReference type="SMART" id="SM00825">
    <property type="entry name" value="PKS_KS"/>
    <property type="match status" value="1"/>
</dbReference>
<dbReference type="InterPro" id="IPR014031">
    <property type="entry name" value="Ketoacyl_synth_C"/>
</dbReference>
<dbReference type="PANTHER" id="PTHR43074:SF1">
    <property type="entry name" value="BETA-KETOACYL SYNTHASE FAMILY PROTEIN-RELATED"/>
    <property type="match status" value="1"/>
</dbReference>
<keyword evidence="1" id="KW-0596">Phosphopantetheine</keyword>
<sequence>MGALFPGAGNLAEYWNNLVRGVDSVTDVPADRWDDTFYDPGARDHPRADAFYCRRGGFVEADIDPARFGIMPNSVDDIEPDQLIALRVAADAIDDAGGAGALPTDRSRIGVVLGRGGYLTPGLVRLDQQVRTAHQLVRTLGEIMPDLTGDQLEQVKEAFQAQLRPPTSDAAIGLVPNLSASRIANRLDLRGPAYTVDAACASSLVAVDQAIAELASGRCDMMLAGGVHHCHDVTLWSVFSQLGALSPAQQIRPFDARADGVLIGEGTGIIALKRLADAERDGDRVYAVIAGTGVASDGRTASLFNPDPSGQVTAVQRAWEAAALDPTAPGAIGLLEAHGTGTVAGDTAELSTLAEVFGPHADSEHQPVLGTVKSMIGHAMPAAGAAGIIKAALALHHRTLLPTLHCEQPHPMLAGSRFAPIAEARPWQQHASGQARRAGVNAFGFGGINAHIILEEAPVRATTITVREPRRILRIAAPTAADLAAALDVPDADLLATPATGSGPARIAIDEPTPKRLGLARKAVARGVPWRGRSSMWFTPAPLLGPGGGKVAMVFPGLEADFAPDVTEVARELGMQLGGNSMSTEQIGAHGAAVFQLGRVLHRALAERGVTAGALAGHSVGEWSAMTQGGMFDKAEIDTFLDRFDPASITVPGVEFAVIGTTAARVREALRDCPRVVLSHDNAPNQSMVCGPGKAVTALVEQFRAEGIISQVLPFQSGFHTPMLIPFLEPIIRDLDALTIRAATVPVWSANTTEPFPAAPIEIRAIYLRHLVETVRFRELITRMHDAGNSVFIQMGTGQVSALIGDILQDREHLAIPAHTAKASAADQLDRVLAALWVEGHRTGAEAPVARQGRRMAIAMGGPLVSIPMAQRSGLALHRRQPLAGAIDTSPPAAPAASAWGAEFSALIADTQRVAQELMTAASAPRAARPAAPRPQPPMPQPPEQQPPAQQPPRPSRTTLEVSLDAMPYLIDHSFFKMPEGWPIDEDRWPVVPATTLVHHMMEHASSSAPGRVPVALADVRFQKWLPVIPSATVPIIVEPENSTTVTVTLQGHARARIALDGQYPAQPAKWHIDPSTEQPPTDEAPELYTRRWMFHGPQCQGVTELTAIGDRHVRGLLRAPAAPGALLDNAGQLLGYWVQTTMTDRSTVFPVGMDRIEFHGHHPAPGSIVECTILIREVTHQFITADIQMIADGAVWAQITGWQDRRFDSNPAIRATDCEPEHNTLATLHQEGWAEVAEMWPDLATRELVVRKMLGAPERDQYEAVPPRRKRQWLLGRIAAKDAIRQLLWRTAAAGIFPQEIEIGNEPGGAPFATGTHGRSLPPLTLSIAHCAELGVAIAASSPCGVDVEEVLERDTTTENAALTEHERGLLDTLASSADRALWFTRFWTAKEAVAKMARTGLDGAPKQFEVITASPDSLIVRHLGIDHPVRTTVTRNPLPLPPRTYVVAWTDQSGTSHTDEGTQNP</sequence>
<dbReference type="SUPFAM" id="SSF53901">
    <property type="entry name" value="Thiolase-like"/>
    <property type="match status" value="1"/>
</dbReference>
<evidence type="ECO:0000256" key="4">
    <source>
        <dbReference type="SAM" id="MobiDB-lite"/>
    </source>
</evidence>
<dbReference type="InterPro" id="IPR032821">
    <property type="entry name" value="PKS_assoc"/>
</dbReference>
<name>A0A927J9P8_9ACTN</name>
<dbReference type="GO" id="GO:0006633">
    <property type="term" value="P:fatty acid biosynthetic process"/>
    <property type="evidence" value="ECO:0007669"/>
    <property type="project" value="InterPro"/>
</dbReference>
<accession>A0A927J9P8</accession>
<dbReference type="Pfam" id="PF16197">
    <property type="entry name" value="KAsynt_C_assoc"/>
    <property type="match status" value="1"/>
</dbReference>
<dbReference type="PANTHER" id="PTHR43074">
    <property type="entry name" value="OMEGA-3 POLYUNSATURATED FATTY ACID SYNTHASE PFAB-RELATED"/>
    <property type="match status" value="1"/>
</dbReference>
<reference evidence="6" key="1">
    <citation type="submission" date="2020-09" db="EMBL/GenBank/DDBJ databases">
        <title>Hoyosella lacisalsi sp. nov., a halotolerant actinobacterium isolated from soil of Lake Gudzhirganskoe.</title>
        <authorList>
            <person name="Yang Q."/>
            <person name="Guo P.Y."/>
            <person name="Liu S.W."/>
            <person name="Li F.N."/>
            <person name="Sun C.H."/>
        </authorList>
    </citation>
    <scope>NUCLEOTIDE SEQUENCE</scope>
    <source>
        <strain evidence="6">G463</strain>
    </source>
</reference>
<dbReference type="Proteomes" id="UP000642993">
    <property type="component" value="Unassembled WGS sequence"/>
</dbReference>
<feature type="compositionally biased region" description="Low complexity" evidence="4">
    <location>
        <begin position="921"/>
        <end position="931"/>
    </location>
</feature>
<dbReference type="SUPFAM" id="SSF56214">
    <property type="entry name" value="4'-phosphopantetheinyl transferase"/>
    <property type="match status" value="2"/>
</dbReference>
<dbReference type="Gene3D" id="3.10.129.110">
    <property type="entry name" value="Polyketide synthase dehydratase"/>
    <property type="match status" value="1"/>
</dbReference>
<dbReference type="InterPro" id="IPR042104">
    <property type="entry name" value="PKS_dehydratase_sf"/>
</dbReference>
<dbReference type="Pfam" id="PF00698">
    <property type="entry name" value="Acyl_transf_1"/>
    <property type="match status" value="1"/>
</dbReference>
<dbReference type="PROSITE" id="PS52004">
    <property type="entry name" value="KS3_2"/>
    <property type="match status" value="1"/>
</dbReference>
<feature type="region of interest" description="Disordered" evidence="4">
    <location>
        <begin position="920"/>
        <end position="958"/>
    </location>
</feature>
<evidence type="ECO:0000256" key="3">
    <source>
        <dbReference type="ARBA" id="ARBA00022679"/>
    </source>
</evidence>